<comment type="caution">
    <text evidence="22">The sequence shown here is derived from an EMBL/GenBank/DDBJ whole genome shotgun (WGS) entry which is preliminary data.</text>
</comment>
<feature type="domain" description="MRH" evidence="21">
    <location>
        <begin position="31"/>
        <end position="263"/>
    </location>
</feature>
<keyword evidence="8 19" id="KW-0812">Transmembrane</keyword>
<dbReference type="Pfam" id="PF09451">
    <property type="entry name" value="ATG27"/>
    <property type="match status" value="1"/>
</dbReference>
<dbReference type="InterPro" id="IPR044865">
    <property type="entry name" value="MRH_dom"/>
</dbReference>
<evidence type="ECO:0000313" key="22">
    <source>
        <dbReference type="EMBL" id="KAL2273943.1"/>
    </source>
</evidence>
<dbReference type="PROSITE" id="PS51257">
    <property type="entry name" value="PROKAR_LIPOPROTEIN"/>
    <property type="match status" value="1"/>
</dbReference>
<dbReference type="PANTHER" id="PTHR15071">
    <property type="entry name" value="MANNOSE-6-PHOSPHATE RECEPTOR FAMILY MEMBER"/>
    <property type="match status" value="1"/>
</dbReference>
<evidence type="ECO:0000256" key="10">
    <source>
        <dbReference type="ARBA" id="ARBA00022927"/>
    </source>
</evidence>
<evidence type="ECO:0000256" key="5">
    <source>
        <dbReference type="ARBA" id="ARBA00005363"/>
    </source>
</evidence>
<keyword evidence="12" id="KW-0072">Autophagy</keyword>
<evidence type="ECO:0000256" key="4">
    <source>
        <dbReference type="ARBA" id="ARBA00004614"/>
    </source>
</evidence>
<proteinExistence type="inferred from homology"/>
<evidence type="ECO:0000313" key="23">
    <source>
        <dbReference type="Proteomes" id="UP001600888"/>
    </source>
</evidence>
<evidence type="ECO:0000256" key="8">
    <source>
        <dbReference type="ARBA" id="ARBA00022692"/>
    </source>
</evidence>
<dbReference type="Gene3D" id="2.70.130.10">
    <property type="entry name" value="Mannose-6-phosphate receptor binding domain"/>
    <property type="match status" value="1"/>
</dbReference>
<dbReference type="InterPro" id="IPR009011">
    <property type="entry name" value="Man6P_isomerase_rcpt-bd_dom_sf"/>
</dbReference>
<dbReference type="Proteomes" id="UP001600888">
    <property type="component" value="Unassembled WGS sequence"/>
</dbReference>
<evidence type="ECO:0000256" key="7">
    <source>
        <dbReference type="ARBA" id="ARBA00022448"/>
    </source>
</evidence>
<protein>
    <recommendedName>
        <fullName evidence="6">Autophagy-related protein 27</fullName>
    </recommendedName>
</protein>
<keyword evidence="17" id="KW-0968">Cytoplasmic vesicle</keyword>
<feature type="transmembrane region" description="Helical" evidence="19">
    <location>
        <begin position="275"/>
        <end position="295"/>
    </location>
</feature>
<evidence type="ECO:0000256" key="6">
    <source>
        <dbReference type="ARBA" id="ARBA00013776"/>
    </source>
</evidence>
<evidence type="ECO:0000256" key="15">
    <source>
        <dbReference type="ARBA" id="ARBA00023136"/>
    </source>
</evidence>
<evidence type="ECO:0000256" key="19">
    <source>
        <dbReference type="SAM" id="Phobius"/>
    </source>
</evidence>
<name>A0ABR4DU95_9PEZI</name>
<organism evidence="22 23">
    <name type="scientific">Diaporthe vaccinii</name>
    <dbReference type="NCBI Taxonomy" id="105482"/>
    <lineage>
        <taxon>Eukaryota</taxon>
        <taxon>Fungi</taxon>
        <taxon>Dikarya</taxon>
        <taxon>Ascomycota</taxon>
        <taxon>Pezizomycotina</taxon>
        <taxon>Sordariomycetes</taxon>
        <taxon>Sordariomycetidae</taxon>
        <taxon>Diaporthales</taxon>
        <taxon>Diaporthaceae</taxon>
        <taxon>Diaporthe</taxon>
        <taxon>Diaporthe eres species complex</taxon>
    </lineage>
</organism>
<dbReference type="EMBL" id="JBAWTH010000169">
    <property type="protein sequence ID" value="KAL2273943.1"/>
    <property type="molecule type" value="Genomic_DNA"/>
</dbReference>
<evidence type="ECO:0000256" key="12">
    <source>
        <dbReference type="ARBA" id="ARBA00023006"/>
    </source>
</evidence>
<reference evidence="22 23" key="1">
    <citation type="submission" date="2024-03" db="EMBL/GenBank/DDBJ databases">
        <title>A high-quality draft genome sequence of Diaporthe vaccinii, a causative agent of upright dieback and viscid rot disease in cranberry plants.</title>
        <authorList>
            <person name="Sarrasin M."/>
            <person name="Lang B.F."/>
            <person name="Burger G."/>
        </authorList>
    </citation>
    <scope>NUCLEOTIDE SEQUENCE [LARGE SCALE GENOMIC DNA]</scope>
    <source>
        <strain evidence="22 23">IS7</strain>
    </source>
</reference>
<keyword evidence="11 19" id="KW-1133">Transmembrane helix</keyword>
<feature type="signal peptide" evidence="20">
    <location>
        <begin position="1"/>
        <end position="29"/>
    </location>
</feature>
<feature type="region of interest" description="Disordered" evidence="18">
    <location>
        <begin position="123"/>
        <end position="145"/>
    </location>
</feature>
<evidence type="ECO:0000256" key="17">
    <source>
        <dbReference type="ARBA" id="ARBA00023329"/>
    </source>
</evidence>
<evidence type="ECO:0000256" key="16">
    <source>
        <dbReference type="ARBA" id="ARBA00023157"/>
    </source>
</evidence>
<keyword evidence="14" id="KW-0496">Mitochondrion</keyword>
<dbReference type="PANTHER" id="PTHR15071:SF13">
    <property type="entry name" value="AUTOPHAGY-RELATED PROTEIN 27"/>
    <property type="match status" value="1"/>
</dbReference>
<keyword evidence="15 19" id="KW-0472">Membrane</keyword>
<keyword evidence="13" id="KW-0333">Golgi apparatus</keyword>
<feature type="compositionally biased region" description="Basic and acidic residues" evidence="18">
    <location>
        <begin position="178"/>
        <end position="194"/>
    </location>
</feature>
<evidence type="ECO:0000256" key="9">
    <source>
        <dbReference type="ARBA" id="ARBA00022729"/>
    </source>
</evidence>
<evidence type="ECO:0000256" key="13">
    <source>
        <dbReference type="ARBA" id="ARBA00023034"/>
    </source>
</evidence>
<feature type="chain" id="PRO_5045556804" description="Autophagy-related protein 27" evidence="20">
    <location>
        <begin position="30"/>
        <end position="348"/>
    </location>
</feature>
<feature type="region of interest" description="Disordered" evidence="18">
    <location>
        <begin position="178"/>
        <end position="225"/>
    </location>
</feature>
<evidence type="ECO:0000256" key="14">
    <source>
        <dbReference type="ARBA" id="ARBA00023128"/>
    </source>
</evidence>
<keyword evidence="9 20" id="KW-0732">Signal</keyword>
<evidence type="ECO:0000256" key="11">
    <source>
        <dbReference type="ARBA" id="ARBA00022989"/>
    </source>
</evidence>
<evidence type="ECO:0000256" key="18">
    <source>
        <dbReference type="SAM" id="MobiDB-lite"/>
    </source>
</evidence>
<evidence type="ECO:0000259" key="21">
    <source>
        <dbReference type="PROSITE" id="PS51914"/>
    </source>
</evidence>
<comment type="similarity">
    <text evidence="5">Belongs to the ATG27 family.</text>
</comment>
<dbReference type="PROSITE" id="PS51914">
    <property type="entry name" value="MRH"/>
    <property type="match status" value="1"/>
</dbReference>
<evidence type="ECO:0000256" key="3">
    <source>
        <dbReference type="ARBA" id="ARBA00004472"/>
    </source>
</evidence>
<accession>A0ABR4DU95</accession>
<evidence type="ECO:0000256" key="2">
    <source>
        <dbReference type="ARBA" id="ARBA00004358"/>
    </source>
</evidence>
<evidence type="ECO:0000256" key="20">
    <source>
        <dbReference type="SAM" id="SignalP"/>
    </source>
</evidence>
<keyword evidence="7" id="KW-0813">Transport</keyword>
<comment type="subcellular location">
    <subcellularLocation>
        <location evidence="2">Cytoplasmic vesicle membrane</location>
        <topology evidence="2">Single-pass type I membrane protein</topology>
    </subcellularLocation>
    <subcellularLocation>
        <location evidence="4">Golgi apparatus membrane</location>
        <topology evidence="4">Single-pass type I membrane protein</topology>
    </subcellularLocation>
    <subcellularLocation>
        <location evidence="1">Mitochondrion membrane</location>
        <topology evidence="1">Single-pass membrane protein</topology>
    </subcellularLocation>
    <subcellularLocation>
        <location evidence="3">Preautophagosomal structure membrane</location>
        <topology evidence="3">Single-pass type I membrane protein</topology>
    </subcellularLocation>
</comment>
<dbReference type="InterPro" id="IPR018939">
    <property type="entry name" value="Autophagy-rel_prot_27"/>
</dbReference>
<feature type="compositionally biased region" description="Basic and acidic residues" evidence="18">
    <location>
        <begin position="211"/>
        <end position="225"/>
    </location>
</feature>
<keyword evidence="10" id="KW-0653">Protein transport</keyword>
<evidence type="ECO:0000256" key="1">
    <source>
        <dbReference type="ARBA" id="ARBA00004304"/>
    </source>
</evidence>
<sequence length="348" mass="38396">MRCPSTTSPAAQSAAGLLYLLLLATPATAMLSCDKIVIDRQKFNFKDLGGPHSVVTTQELDENQPFQFRNTTYTLDLCAPLKKDGPRRESCPNGARVCGIVRGIKDDQDSVQAVIPIAGNLANHGGSGLEPKTTRLKTSDSGADAKKEGVRIVLHGGKDMVSKRVQQAVVDMVCDKDKTGKEGEWDPKDDKYEPGQEETEEEGSSAAGQRKRADGGENKDGSSEHQLLKPDSALIFDSYGPLSEDKQIDVLRLTWYTKYACEGLPEDEYPSNQHWGFFTWLVILVFLATASYLIFGSWLNYNRYGARGWDLLPHSDTIRDIPYLLKDWTRRVLNTVQGTGSRGGYSAV</sequence>
<gene>
    <name evidence="22" type="ORF">FJTKL_03742</name>
</gene>
<keyword evidence="23" id="KW-1185">Reference proteome</keyword>
<keyword evidence="16" id="KW-1015">Disulfide bond</keyword>